<feature type="coiled-coil region" evidence="1">
    <location>
        <begin position="66"/>
        <end position="144"/>
    </location>
</feature>
<comment type="caution">
    <text evidence="3">The sequence shown here is derived from an EMBL/GenBank/DDBJ whole genome shotgun (WGS) entry which is preliminary data.</text>
</comment>
<keyword evidence="4" id="KW-1185">Reference proteome</keyword>
<gene>
    <name evidence="3" type="ORF">ECRASSUSDP1_LOCUS14210</name>
</gene>
<protein>
    <submittedName>
        <fullName evidence="3">Uncharacterized protein</fullName>
    </submittedName>
</protein>
<dbReference type="EMBL" id="CAMPGE010014189">
    <property type="protein sequence ID" value="CAI2372876.1"/>
    <property type="molecule type" value="Genomic_DNA"/>
</dbReference>
<proteinExistence type="predicted"/>
<sequence length="202" mass="24090">MSKQLAHTKLKLMQAIEVNENRVRSCAKDMLLIQKMYEVCQMEDEKERIRMMRNKDTFYKKDIEEIKAMRREKYSIKESRKELKKEKQSLLQNIEITKKNYREMKERNEIAQQVFLLSKWMKYSKNTKEQLESFKRLKKELLQKLNSSNHHNTTRKSSSANRLKRTSQTPYLDSTKLTTKPSSHQFPSSTLLHTPPSSANLT</sequence>
<reference evidence="3" key="1">
    <citation type="submission" date="2023-07" db="EMBL/GenBank/DDBJ databases">
        <authorList>
            <consortium name="AG Swart"/>
            <person name="Singh M."/>
            <person name="Singh A."/>
            <person name="Seah K."/>
            <person name="Emmerich C."/>
        </authorList>
    </citation>
    <scope>NUCLEOTIDE SEQUENCE</scope>
    <source>
        <strain evidence="3">DP1</strain>
    </source>
</reference>
<accession>A0AAD2CVR7</accession>
<evidence type="ECO:0000313" key="4">
    <source>
        <dbReference type="Proteomes" id="UP001295684"/>
    </source>
</evidence>
<feature type="compositionally biased region" description="Low complexity" evidence="2">
    <location>
        <begin position="187"/>
        <end position="202"/>
    </location>
</feature>
<dbReference type="Proteomes" id="UP001295684">
    <property type="component" value="Unassembled WGS sequence"/>
</dbReference>
<dbReference type="AlphaFoldDB" id="A0AAD2CVR7"/>
<name>A0AAD2CVR7_EUPCR</name>
<evidence type="ECO:0000313" key="3">
    <source>
        <dbReference type="EMBL" id="CAI2372876.1"/>
    </source>
</evidence>
<evidence type="ECO:0000256" key="2">
    <source>
        <dbReference type="SAM" id="MobiDB-lite"/>
    </source>
</evidence>
<feature type="compositionally biased region" description="Polar residues" evidence="2">
    <location>
        <begin position="145"/>
        <end position="186"/>
    </location>
</feature>
<evidence type="ECO:0000256" key="1">
    <source>
        <dbReference type="SAM" id="Coils"/>
    </source>
</evidence>
<organism evidence="3 4">
    <name type="scientific">Euplotes crassus</name>
    <dbReference type="NCBI Taxonomy" id="5936"/>
    <lineage>
        <taxon>Eukaryota</taxon>
        <taxon>Sar</taxon>
        <taxon>Alveolata</taxon>
        <taxon>Ciliophora</taxon>
        <taxon>Intramacronucleata</taxon>
        <taxon>Spirotrichea</taxon>
        <taxon>Hypotrichia</taxon>
        <taxon>Euplotida</taxon>
        <taxon>Euplotidae</taxon>
        <taxon>Moneuplotes</taxon>
    </lineage>
</organism>
<feature type="region of interest" description="Disordered" evidence="2">
    <location>
        <begin position="145"/>
        <end position="202"/>
    </location>
</feature>
<keyword evidence="1" id="KW-0175">Coiled coil</keyword>